<evidence type="ECO:0000259" key="3">
    <source>
        <dbReference type="Pfam" id="PF04548"/>
    </source>
</evidence>
<feature type="coiled-coil region" evidence="2">
    <location>
        <begin position="223"/>
        <end position="307"/>
    </location>
</feature>
<gene>
    <name evidence="4" type="ORF">C2G38_2230883</name>
</gene>
<keyword evidence="1" id="KW-0547">Nucleotide-binding</keyword>
<name>A0A397TX11_9GLOM</name>
<dbReference type="Pfam" id="PF04548">
    <property type="entry name" value="AIG1"/>
    <property type="match status" value="1"/>
</dbReference>
<feature type="domain" description="AIG1-type G" evidence="3">
    <location>
        <begin position="2"/>
        <end position="127"/>
    </location>
</feature>
<dbReference type="InterPro" id="IPR006703">
    <property type="entry name" value="G_AIG1"/>
</dbReference>
<feature type="coiled-coil region" evidence="2">
    <location>
        <begin position="373"/>
        <end position="411"/>
    </location>
</feature>
<keyword evidence="5" id="KW-1185">Reference proteome</keyword>
<evidence type="ECO:0000313" key="5">
    <source>
        <dbReference type="Proteomes" id="UP000266673"/>
    </source>
</evidence>
<dbReference type="InterPro" id="IPR027417">
    <property type="entry name" value="P-loop_NTPase"/>
</dbReference>
<organism evidence="4 5">
    <name type="scientific">Gigaspora rosea</name>
    <dbReference type="NCBI Taxonomy" id="44941"/>
    <lineage>
        <taxon>Eukaryota</taxon>
        <taxon>Fungi</taxon>
        <taxon>Fungi incertae sedis</taxon>
        <taxon>Mucoromycota</taxon>
        <taxon>Glomeromycotina</taxon>
        <taxon>Glomeromycetes</taxon>
        <taxon>Diversisporales</taxon>
        <taxon>Gigasporaceae</taxon>
        <taxon>Gigaspora</taxon>
    </lineage>
</organism>
<comment type="caution">
    <text evidence="4">The sequence shown here is derived from an EMBL/GenBank/DDBJ whole genome shotgun (WGS) entry which is preliminary data.</text>
</comment>
<dbReference type="Proteomes" id="UP000266673">
    <property type="component" value="Unassembled WGS sequence"/>
</dbReference>
<dbReference type="GO" id="GO:0005525">
    <property type="term" value="F:GTP binding"/>
    <property type="evidence" value="ECO:0007669"/>
    <property type="project" value="InterPro"/>
</dbReference>
<dbReference type="AlphaFoldDB" id="A0A397TX11"/>
<dbReference type="Gene3D" id="3.40.50.300">
    <property type="entry name" value="P-loop containing nucleotide triphosphate hydrolases"/>
    <property type="match status" value="1"/>
</dbReference>
<proteinExistence type="predicted"/>
<evidence type="ECO:0000313" key="4">
    <source>
        <dbReference type="EMBL" id="RIB01428.1"/>
    </source>
</evidence>
<evidence type="ECO:0000256" key="2">
    <source>
        <dbReference type="SAM" id="Coils"/>
    </source>
</evidence>
<reference evidence="4 5" key="1">
    <citation type="submission" date="2018-06" db="EMBL/GenBank/DDBJ databases">
        <title>Comparative genomics reveals the genomic features of Rhizophagus irregularis, R. cerebriforme, R. diaphanum and Gigaspora rosea, and their symbiotic lifestyle signature.</title>
        <authorList>
            <person name="Morin E."/>
            <person name="San Clemente H."/>
            <person name="Chen E.C.H."/>
            <person name="De La Providencia I."/>
            <person name="Hainaut M."/>
            <person name="Kuo A."/>
            <person name="Kohler A."/>
            <person name="Murat C."/>
            <person name="Tang N."/>
            <person name="Roy S."/>
            <person name="Loubradou J."/>
            <person name="Henrissat B."/>
            <person name="Grigoriev I.V."/>
            <person name="Corradi N."/>
            <person name="Roux C."/>
            <person name="Martin F.M."/>
        </authorList>
    </citation>
    <scope>NUCLEOTIDE SEQUENCE [LARGE SCALE GENOMIC DNA]</scope>
    <source>
        <strain evidence="4 5">DAOM 194757</strain>
    </source>
</reference>
<protein>
    <recommendedName>
        <fullName evidence="3">AIG1-type G domain-containing protein</fullName>
    </recommendedName>
</protein>
<dbReference type="EMBL" id="QKWP01003131">
    <property type="protein sequence ID" value="RIB01428.1"/>
    <property type="molecule type" value="Genomic_DNA"/>
</dbReference>
<keyword evidence="2" id="KW-0175">Coiled coil</keyword>
<sequence>MLIGRTGIGKSTLANVLNKNDEFEEVFKEYTGGISGTKDTQNVVLKVKSGNKYFKYRIIDTVVFGNNNITVQEMLKRITKVTPFIVEGLHRIFFVIRNRFTENERKAYNLLKESIFDNEIVKYTTIINPWFSDFENETACKEDGHKIMNENQELADFTKSTRIIHVNTLSLKGSSYIVDAHKKARKASRQKLLAHLNNCQGIYHPGNLKTFKEQVWDYLSEEEISLRRELENERKLRIKLEEEERRLRRELEEKEGQKREFEDKERRQRIVLERVERTRKRELEEEEKRLRNELKKKEIQISELEEIRFLGILGSIGGAWFTSVEGVARVKVVSGAVLGAAVGVGLETVITTNKFKAMFFVTKSKYRTLKGILKRKDDELKQRNDELRRLNERYQALIQRMRNELQYHEDHDEIRHGI</sequence>
<accession>A0A397TX11</accession>
<dbReference type="SUPFAM" id="SSF52540">
    <property type="entry name" value="P-loop containing nucleoside triphosphate hydrolases"/>
    <property type="match status" value="1"/>
</dbReference>
<dbReference type="OrthoDB" id="8954335at2759"/>
<evidence type="ECO:0000256" key="1">
    <source>
        <dbReference type="ARBA" id="ARBA00022741"/>
    </source>
</evidence>